<dbReference type="AlphaFoldDB" id="A0A4Q4TGN0"/>
<feature type="region of interest" description="Disordered" evidence="1">
    <location>
        <begin position="57"/>
        <end position="85"/>
    </location>
</feature>
<gene>
    <name evidence="2" type="ORF">DL764_003394</name>
</gene>
<accession>A0A4Q4TGN0</accession>
<evidence type="ECO:0000313" key="2">
    <source>
        <dbReference type="EMBL" id="RYP06031.1"/>
    </source>
</evidence>
<dbReference type="EMBL" id="QJNU01000144">
    <property type="protein sequence ID" value="RYP06031.1"/>
    <property type="molecule type" value="Genomic_DNA"/>
</dbReference>
<sequence>MQAAEQLIARLPPSGPVPVPAPEPPKQDDVSAAVRYERQPCRTPAGCVEERAKYSATVNTPQGIAPPRRPVGTDELTPRTSPEPP</sequence>
<feature type="compositionally biased region" description="Pro residues" evidence="1">
    <location>
        <begin position="13"/>
        <end position="24"/>
    </location>
</feature>
<name>A0A4Q4TGN0_9PEZI</name>
<feature type="region of interest" description="Disordered" evidence="1">
    <location>
        <begin position="1"/>
        <end position="29"/>
    </location>
</feature>
<organism evidence="2 3">
    <name type="scientific">Monosporascus ibericus</name>
    <dbReference type="NCBI Taxonomy" id="155417"/>
    <lineage>
        <taxon>Eukaryota</taxon>
        <taxon>Fungi</taxon>
        <taxon>Dikarya</taxon>
        <taxon>Ascomycota</taxon>
        <taxon>Pezizomycotina</taxon>
        <taxon>Sordariomycetes</taxon>
        <taxon>Xylariomycetidae</taxon>
        <taxon>Xylariales</taxon>
        <taxon>Xylariales incertae sedis</taxon>
        <taxon>Monosporascus</taxon>
    </lineage>
</organism>
<dbReference type="Proteomes" id="UP000293360">
    <property type="component" value="Unassembled WGS sequence"/>
</dbReference>
<keyword evidence="3" id="KW-1185">Reference proteome</keyword>
<comment type="caution">
    <text evidence="2">The sequence shown here is derived from an EMBL/GenBank/DDBJ whole genome shotgun (WGS) entry which is preliminary data.</text>
</comment>
<protein>
    <submittedName>
        <fullName evidence="2">Uncharacterized protein</fullName>
    </submittedName>
</protein>
<evidence type="ECO:0000313" key="3">
    <source>
        <dbReference type="Proteomes" id="UP000293360"/>
    </source>
</evidence>
<evidence type="ECO:0000256" key="1">
    <source>
        <dbReference type="SAM" id="MobiDB-lite"/>
    </source>
</evidence>
<reference evidence="2 3" key="1">
    <citation type="submission" date="2018-06" db="EMBL/GenBank/DDBJ databases">
        <title>Complete Genomes of Monosporascus.</title>
        <authorList>
            <person name="Robinson A.J."/>
            <person name="Natvig D.O."/>
        </authorList>
    </citation>
    <scope>NUCLEOTIDE SEQUENCE [LARGE SCALE GENOMIC DNA]</scope>
    <source>
        <strain evidence="2 3">CBS 110550</strain>
    </source>
</reference>
<proteinExistence type="predicted"/>